<name>B1ZUE7_OPITP</name>
<dbReference type="InterPro" id="IPR017853">
    <property type="entry name" value="GH"/>
</dbReference>
<evidence type="ECO:0000259" key="3">
    <source>
        <dbReference type="Pfam" id="PF00728"/>
    </source>
</evidence>
<dbReference type="OrthoDB" id="9763537at2"/>
<dbReference type="EMBL" id="CP001032">
    <property type="protein sequence ID" value="ACB73990.1"/>
    <property type="molecule type" value="Genomic_DNA"/>
</dbReference>
<dbReference type="SUPFAM" id="SSF51445">
    <property type="entry name" value="(Trans)glycosidases"/>
    <property type="match status" value="1"/>
</dbReference>
<dbReference type="STRING" id="452637.Oter_0701"/>
<dbReference type="PANTHER" id="PTHR21040:SF8">
    <property type="entry name" value="BCDNA.GH04120"/>
    <property type="match status" value="1"/>
</dbReference>
<dbReference type="GO" id="GO:0004563">
    <property type="term" value="F:beta-N-acetylhexosaminidase activity"/>
    <property type="evidence" value="ECO:0007669"/>
    <property type="project" value="UniProtKB-ARBA"/>
</dbReference>
<dbReference type="GO" id="GO:0005975">
    <property type="term" value="P:carbohydrate metabolic process"/>
    <property type="evidence" value="ECO:0007669"/>
    <property type="project" value="InterPro"/>
</dbReference>
<evidence type="ECO:0000256" key="1">
    <source>
        <dbReference type="ARBA" id="ARBA00006285"/>
    </source>
</evidence>
<dbReference type="PANTHER" id="PTHR21040">
    <property type="entry name" value="BCDNA.GH04120"/>
    <property type="match status" value="1"/>
</dbReference>
<dbReference type="eggNOG" id="COG3525">
    <property type="taxonomic scope" value="Bacteria"/>
</dbReference>
<proteinExistence type="inferred from homology"/>
<dbReference type="InterPro" id="IPR038901">
    <property type="entry name" value="HEXDC-like"/>
</dbReference>
<dbReference type="KEGG" id="ote:Oter_0701"/>
<comment type="similarity">
    <text evidence="1">Belongs to the glycosyl hydrolase 20 family.</text>
</comment>
<sequence length="652" mass="73945">MIRAFQWDLARQVERLDWLLAQLPRYADWGYQELYLHLEDAIEYPSLRRVARRDAYSRRQVGQLVDAASRAGIQVVPIVNLLGHTQYLIKVPELRDLNELRAADGSPLERGQICPLHPRTLEIAELLLRDVAPFCTAGKVHVGLDESFHLGRHPLSRKEIARIGRAAHFARYVNRLHGLTQALGLEMGMWADMLYFLPEAIPLLPTGITAYEWYYHAFRRWPRVELFNFAEVDIATPLRRRGIQLYGCPMNGAFRHEPLPHFGDRLGNIVAWWQHAQRIGAAGFLMTGWEPNRLALELTTAIDAAAACLWLDPGVTEPREMLARGFARAFSRVGRVIPNAPLSSPGARRTRRIKDNPPYHQWADVAFACDRFPFAGYPRWQINERWDTLSRREPLAGYRAEERHFARMVQQARRAEAPGPMQASVEFRHYLAVRDYALRKLAALGARASRPLRNADAGGAPALPLRALQSSIPPALHAARVMWGRTRDPRVASPNEQIVHADAARLRALRQGKRLFGGEWQICYRVWNFAPAVQLVGIEQQQPDGSWQTLQSCYTIEFQSAAARPRGPFVREHAAPVDWDGARERLPILRLFVRGVGEVKVGAIALTNGSAVLPARGLRGQWRRLGNPAARRGWPVFDWTRNTAALPLRFSP</sequence>
<protein>
    <submittedName>
        <fullName evidence="4">Glycoside hydrolase, family 20, catalytic core</fullName>
    </submittedName>
</protein>
<evidence type="ECO:0000256" key="2">
    <source>
        <dbReference type="ARBA" id="ARBA00022801"/>
    </source>
</evidence>
<organism evidence="4 5">
    <name type="scientific">Opitutus terrae (strain DSM 11246 / JCM 15787 / PB90-1)</name>
    <dbReference type="NCBI Taxonomy" id="452637"/>
    <lineage>
        <taxon>Bacteria</taxon>
        <taxon>Pseudomonadati</taxon>
        <taxon>Verrucomicrobiota</taxon>
        <taxon>Opitutia</taxon>
        <taxon>Opitutales</taxon>
        <taxon>Opitutaceae</taxon>
        <taxon>Opitutus</taxon>
    </lineage>
</organism>
<reference evidence="4 5" key="1">
    <citation type="journal article" date="2011" name="J. Bacteriol.">
        <title>Genome sequence of the verrucomicrobium Opitutus terrae PB90-1, an abundant inhabitant of rice paddy soil ecosystems.</title>
        <authorList>
            <person name="van Passel M.W."/>
            <person name="Kant R."/>
            <person name="Palva A."/>
            <person name="Copeland A."/>
            <person name="Lucas S."/>
            <person name="Lapidus A."/>
            <person name="Glavina del Rio T."/>
            <person name="Pitluck S."/>
            <person name="Goltsman E."/>
            <person name="Clum A."/>
            <person name="Sun H."/>
            <person name="Schmutz J."/>
            <person name="Larimer F.W."/>
            <person name="Land M.L."/>
            <person name="Hauser L."/>
            <person name="Kyrpides N."/>
            <person name="Mikhailova N."/>
            <person name="Richardson P.P."/>
            <person name="Janssen P.H."/>
            <person name="de Vos W.M."/>
            <person name="Smidt H."/>
        </authorList>
    </citation>
    <scope>NUCLEOTIDE SEQUENCE [LARGE SCALE GENOMIC DNA]</scope>
    <source>
        <strain evidence="5">DSM 11246 / JCM 15787 / PB90-1</strain>
    </source>
</reference>
<keyword evidence="2 4" id="KW-0378">Hydrolase</keyword>
<dbReference type="Proteomes" id="UP000007013">
    <property type="component" value="Chromosome"/>
</dbReference>
<dbReference type="HOGENOM" id="CLU_420240_0_0_0"/>
<feature type="domain" description="Glycoside hydrolase family 20 catalytic" evidence="3">
    <location>
        <begin position="48"/>
        <end position="195"/>
    </location>
</feature>
<gene>
    <name evidence="4" type="ordered locus">Oter_0701</name>
</gene>
<dbReference type="Gene3D" id="3.20.20.80">
    <property type="entry name" value="Glycosidases"/>
    <property type="match status" value="1"/>
</dbReference>
<accession>B1ZUE7</accession>
<evidence type="ECO:0000313" key="4">
    <source>
        <dbReference type="EMBL" id="ACB73990.1"/>
    </source>
</evidence>
<keyword evidence="5" id="KW-1185">Reference proteome</keyword>
<evidence type="ECO:0000313" key="5">
    <source>
        <dbReference type="Proteomes" id="UP000007013"/>
    </source>
</evidence>
<dbReference type="CAZy" id="GH20">
    <property type="family name" value="Glycoside Hydrolase Family 20"/>
</dbReference>
<dbReference type="Pfam" id="PF00728">
    <property type="entry name" value="Glyco_hydro_20"/>
    <property type="match status" value="1"/>
</dbReference>
<dbReference type="RefSeq" id="WP_012373528.1">
    <property type="nucleotide sequence ID" value="NC_010571.1"/>
</dbReference>
<dbReference type="AlphaFoldDB" id="B1ZUE7"/>
<dbReference type="CDD" id="cd06565">
    <property type="entry name" value="GH20_GcnA-like"/>
    <property type="match status" value="1"/>
</dbReference>
<dbReference type="InterPro" id="IPR015883">
    <property type="entry name" value="Glyco_hydro_20_cat"/>
</dbReference>